<sequence length="156" mass="16239">MARLGVQAAAVTFQVEKQTGPGERVRVVGDPSVLGEWDASRAPSLELSSSGALWSGTVTGVQVGAPFNFKFVLVPGDSASAVQWEEIPNRTFQPGGDQTLTAVWDVPGFEAGPAAPGTGGQPEGGGHQAHHGLEAEVKSRLNATLRRLAEEARAAR</sequence>
<dbReference type="GO" id="GO:2001070">
    <property type="term" value="F:starch binding"/>
    <property type="evidence" value="ECO:0007669"/>
    <property type="project" value="InterPro"/>
</dbReference>
<evidence type="ECO:0000256" key="1">
    <source>
        <dbReference type="SAM" id="MobiDB-lite"/>
    </source>
</evidence>
<dbReference type="InterPro" id="IPR013783">
    <property type="entry name" value="Ig-like_fold"/>
</dbReference>
<evidence type="ECO:0000313" key="4">
    <source>
        <dbReference type="Proteomes" id="UP000239649"/>
    </source>
</evidence>
<accession>A0A2P6V2B7</accession>
<feature type="region of interest" description="Disordered" evidence="1">
    <location>
        <begin position="109"/>
        <end position="136"/>
    </location>
</feature>
<dbReference type="InterPro" id="IPR013784">
    <property type="entry name" value="Carb-bd-like_fold"/>
</dbReference>
<keyword evidence="4" id="KW-1185">Reference proteome</keyword>
<gene>
    <name evidence="3" type="ORF">C2E20_8184</name>
</gene>
<dbReference type="Gene3D" id="2.60.40.10">
    <property type="entry name" value="Immunoglobulins"/>
    <property type="match status" value="1"/>
</dbReference>
<reference evidence="3 4" key="1">
    <citation type="journal article" date="2018" name="Plant J.">
        <title>Genome sequences of Chlorella sorokiniana UTEX 1602 and Micractinium conductrix SAG 241.80: implications to maltose excretion by a green alga.</title>
        <authorList>
            <person name="Arriola M.B."/>
            <person name="Velmurugan N."/>
            <person name="Zhang Y."/>
            <person name="Plunkett M.H."/>
            <person name="Hondzo H."/>
            <person name="Barney B.M."/>
        </authorList>
    </citation>
    <scope>NUCLEOTIDE SEQUENCE [LARGE SCALE GENOMIC DNA]</scope>
    <source>
        <strain evidence="3 4">SAG 241.80</strain>
    </source>
</reference>
<dbReference type="AlphaFoldDB" id="A0A2P6V2B7"/>
<dbReference type="EMBL" id="LHPF02000040">
    <property type="protein sequence ID" value="PSC68236.1"/>
    <property type="molecule type" value="Genomic_DNA"/>
</dbReference>
<dbReference type="GO" id="GO:0016020">
    <property type="term" value="C:membrane"/>
    <property type="evidence" value="ECO:0007669"/>
    <property type="project" value="TreeGrafter"/>
</dbReference>
<dbReference type="PROSITE" id="PS51166">
    <property type="entry name" value="CBM20"/>
    <property type="match status" value="1"/>
</dbReference>
<dbReference type="CDD" id="cd05467">
    <property type="entry name" value="CBM20"/>
    <property type="match status" value="1"/>
</dbReference>
<dbReference type="SMART" id="SM01065">
    <property type="entry name" value="CBM_2"/>
    <property type="match status" value="1"/>
</dbReference>
<dbReference type="SUPFAM" id="SSF49452">
    <property type="entry name" value="Starch-binding domain-like"/>
    <property type="match status" value="1"/>
</dbReference>
<protein>
    <submittedName>
        <fullName evidence="3">Starch binding domain-containing</fullName>
    </submittedName>
</protein>
<comment type="caution">
    <text evidence="3">The sequence shown here is derived from an EMBL/GenBank/DDBJ whole genome shotgun (WGS) entry which is preliminary data.</text>
</comment>
<proteinExistence type="predicted"/>
<organism evidence="3 4">
    <name type="scientific">Micractinium conductrix</name>
    <dbReference type="NCBI Taxonomy" id="554055"/>
    <lineage>
        <taxon>Eukaryota</taxon>
        <taxon>Viridiplantae</taxon>
        <taxon>Chlorophyta</taxon>
        <taxon>core chlorophytes</taxon>
        <taxon>Trebouxiophyceae</taxon>
        <taxon>Chlorellales</taxon>
        <taxon>Chlorellaceae</taxon>
        <taxon>Chlorella clade</taxon>
        <taxon>Micractinium</taxon>
    </lineage>
</organism>
<evidence type="ECO:0000259" key="2">
    <source>
        <dbReference type="PROSITE" id="PS51166"/>
    </source>
</evidence>
<feature type="domain" description="CBM20" evidence="2">
    <location>
        <begin position="3"/>
        <end position="111"/>
    </location>
</feature>
<feature type="compositionally biased region" description="Gly residues" evidence="1">
    <location>
        <begin position="117"/>
        <end position="127"/>
    </location>
</feature>
<dbReference type="OrthoDB" id="550577at2759"/>
<dbReference type="InterPro" id="IPR002044">
    <property type="entry name" value="CBM20"/>
</dbReference>
<dbReference type="Pfam" id="PF00686">
    <property type="entry name" value="CBM_20"/>
    <property type="match status" value="1"/>
</dbReference>
<dbReference type="PANTHER" id="PTHR15048">
    <property type="entry name" value="STARCH-BINDING DOMAIN-CONTAINING PROTEIN 1"/>
    <property type="match status" value="1"/>
</dbReference>
<evidence type="ECO:0000313" key="3">
    <source>
        <dbReference type="EMBL" id="PSC68236.1"/>
    </source>
</evidence>
<name>A0A2P6V2B7_9CHLO</name>
<dbReference type="PANTHER" id="PTHR15048:SF0">
    <property type="entry name" value="STARCH-BINDING DOMAIN-CONTAINING PROTEIN 1"/>
    <property type="match status" value="1"/>
</dbReference>
<dbReference type="Proteomes" id="UP000239649">
    <property type="component" value="Unassembled WGS sequence"/>
</dbReference>